<organism evidence="2 3">
    <name type="scientific">Butyrivibrio hungatei</name>
    <dbReference type="NCBI Taxonomy" id="185008"/>
    <lineage>
        <taxon>Bacteria</taxon>
        <taxon>Bacillati</taxon>
        <taxon>Bacillota</taxon>
        <taxon>Clostridia</taxon>
        <taxon>Lachnospirales</taxon>
        <taxon>Lachnospiraceae</taxon>
        <taxon>Butyrivibrio</taxon>
    </lineage>
</organism>
<dbReference type="EMBL" id="CP017831">
    <property type="protein sequence ID" value="AOZ96119.1"/>
    <property type="molecule type" value="Genomic_DNA"/>
</dbReference>
<dbReference type="RefSeq" id="WP_071175838.1">
    <property type="nucleotide sequence ID" value="NZ_CP017831.1"/>
</dbReference>
<sequence>MQICPKCKVNIRGKKSCCPLCQGQLKDVQGEAGASFPTLKKKKISNITFIKMCTFIFASLEIIFAAINIMTRREYAPIGLIMLGLLAGWITLLTTMYLRNNLLKVITWEVIVAIIVDIYIDVKTGFLGWSLSWMVPLTLIGLAFATIIIAKVMKLRLDEYILYIIFDLVMALLQIIFIRNGKIVQPWPAAISIVVYLIIFVGVLIFRFRDLKVASEKMFNM</sequence>
<dbReference type="AlphaFoldDB" id="A0A1D9P0W7"/>
<evidence type="ECO:0008006" key="4">
    <source>
        <dbReference type="Google" id="ProtNLM"/>
    </source>
</evidence>
<dbReference type="Proteomes" id="UP000179284">
    <property type="component" value="Chromosome I"/>
</dbReference>
<dbReference type="InterPro" id="IPR046283">
    <property type="entry name" value="DUF6320"/>
</dbReference>
<feature type="transmembrane region" description="Helical" evidence="1">
    <location>
        <begin position="75"/>
        <end position="95"/>
    </location>
</feature>
<reference evidence="3" key="1">
    <citation type="submission" date="2016-10" db="EMBL/GenBank/DDBJ databases">
        <title>The complete genome sequence of the rumen bacterium Butyrivibrio hungatei MB2003.</title>
        <authorList>
            <person name="Palevich N."/>
            <person name="Kelly W.J."/>
            <person name="Leahy S.C."/>
            <person name="Altermann E."/>
            <person name="Rakonjac J."/>
            <person name="Attwood G.T."/>
        </authorList>
    </citation>
    <scope>NUCLEOTIDE SEQUENCE [LARGE SCALE GENOMIC DNA]</scope>
    <source>
        <strain evidence="3">MB2003</strain>
    </source>
</reference>
<evidence type="ECO:0000256" key="1">
    <source>
        <dbReference type="SAM" id="Phobius"/>
    </source>
</evidence>
<accession>A0A1D9P0W7</accession>
<keyword evidence="1" id="KW-1133">Transmembrane helix</keyword>
<gene>
    <name evidence="2" type="ORF">bhn_I1085</name>
</gene>
<feature type="transmembrane region" description="Helical" evidence="1">
    <location>
        <begin position="102"/>
        <end position="120"/>
    </location>
</feature>
<protein>
    <recommendedName>
        <fullName evidence="4">Zinc ribbon domain-containing protein</fullName>
    </recommendedName>
</protein>
<feature type="transmembrane region" description="Helical" evidence="1">
    <location>
        <begin position="189"/>
        <end position="208"/>
    </location>
</feature>
<keyword evidence="1" id="KW-0812">Transmembrane</keyword>
<dbReference type="OrthoDB" id="2164897at2"/>
<evidence type="ECO:0000313" key="3">
    <source>
        <dbReference type="Proteomes" id="UP000179284"/>
    </source>
</evidence>
<feature type="transmembrane region" description="Helical" evidence="1">
    <location>
        <begin position="160"/>
        <end position="177"/>
    </location>
</feature>
<keyword evidence="3" id="KW-1185">Reference proteome</keyword>
<name>A0A1D9P0W7_9FIRM</name>
<dbReference type="Pfam" id="PF19845">
    <property type="entry name" value="DUF6320"/>
    <property type="match status" value="1"/>
</dbReference>
<proteinExistence type="predicted"/>
<evidence type="ECO:0000313" key="2">
    <source>
        <dbReference type="EMBL" id="AOZ96119.1"/>
    </source>
</evidence>
<dbReference type="KEGG" id="bhu:bhn_I1085"/>
<keyword evidence="1" id="KW-0472">Membrane</keyword>
<feature type="transmembrane region" description="Helical" evidence="1">
    <location>
        <begin position="49"/>
        <end position="69"/>
    </location>
</feature>
<feature type="transmembrane region" description="Helical" evidence="1">
    <location>
        <begin position="126"/>
        <end position="148"/>
    </location>
</feature>